<evidence type="ECO:0000313" key="2">
    <source>
        <dbReference type="EMBL" id="HIU55206.1"/>
    </source>
</evidence>
<dbReference type="PANTHER" id="PTHR33383">
    <property type="entry name" value="MEMBRANE PROTEIN INSERTION EFFICIENCY FACTOR-RELATED"/>
    <property type="match status" value="1"/>
</dbReference>
<comment type="function">
    <text evidence="1">Could be involved in insertion of integral membrane proteins into the membrane.</text>
</comment>
<reference evidence="2" key="2">
    <citation type="journal article" date="2021" name="PeerJ">
        <title>Extensive microbial diversity within the chicken gut microbiome revealed by metagenomics and culture.</title>
        <authorList>
            <person name="Gilroy R."/>
            <person name="Ravi A."/>
            <person name="Getino M."/>
            <person name="Pursley I."/>
            <person name="Horton D.L."/>
            <person name="Alikhan N.F."/>
            <person name="Baker D."/>
            <person name="Gharbi K."/>
            <person name="Hall N."/>
            <person name="Watson M."/>
            <person name="Adriaenssens E.M."/>
            <person name="Foster-Nyarko E."/>
            <person name="Jarju S."/>
            <person name="Secka A."/>
            <person name="Antonio M."/>
            <person name="Oren A."/>
            <person name="Chaudhuri R.R."/>
            <person name="La Ragione R."/>
            <person name="Hildebrand F."/>
            <person name="Pallen M.J."/>
        </authorList>
    </citation>
    <scope>NUCLEOTIDE SEQUENCE</scope>
    <source>
        <strain evidence="2">CHK158-818</strain>
    </source>
</reference>
<accession>A0A9D1SCK9</accession>
<evidence type="ECO:0000256" key="1">
    <source>
        <dbReference type="HAMAP-Rule" id="MF_00386"/>
    </source>
</evidence>
<proteinExistence type="inferred from homology"/>
<sequence>MKKAISRIVTFLLLLPIHFYRYCLSPLKPPTCRFVPTCSEYAVQAIRKYGPIKGSWLALKRLCRCHPWGGSGYDPVP</sequence>
<comment type="caution">
    <text evidence="2">The sequence shown here is derived from an EMBL/GenBank/DDBJ whole genome shotgun (WGS) entry which is preliminary data.</text>
</comment>
<dbReference type="NCBIfam" id="TIGR00278">
    <property type="entry name" value="membrane protein insertion efficiency factor YidD"/>
    <property type="match status" value="1"/>
</dbReference>
<protein>
    <recommendedName>
        <fullName evidence="1">Putative membrane protein insertion efficiency factor</fullName>
    </recommendedName>
</protein>
<dbReference type="AlphaFoldDB" id="A0A9D1SCK9"/>
<evidence type="ECO:0000313" key="3">
    <source>
        <dbReference type="Proteomes" id="UP000824112"/>
    </source>
</evidence>
<dbReference type="PANTHER" id="PTHR33383:SF1">
    <property type="entry name" value="MEMBRANE PROTEIN INSERTION EFFICIENCY FACTOR-RELATED"/>
    <property type="match status" value="1"/>
</dbReference>
<organism evidence="2 3">
    <name type="scientific">Candidatus Gallibacteroides avistercoris</name>
    <dbReference type="NCBI Taxonomy" id="2840833"/>
    <lineage>
        <taxon>Bacteria</taxon>
        <taxon>Pseudomonadati</taxon>
        <taxon>Bacteroidota</taxon>
        <taxon>Bacteroidia</taxon>
        <taxon>Bacteroidales</taxon>
        <taxon>Bacteroidaceae</taxon>
        <taxon>Bacteroidaceae incertae sedis</taxon>
        <taxon>Candidatus Gallibacteroides</taxon>
    </lineage>
</organism>
<name>A0A9D1SCK9_9BACT</name>
<dbReference type="HAMAP" id="MF_00386">
    <property type="entry name" value="UPF0161_YidD"/>
    <property type="match status" value="1"/>
</dbReference>
<dbReference type="EMBL" id="DVNA01000121">
    <property type="protein sequence ID" value="HIU55206.1"/>
    <property type="molecule type" value="Genomic_DNA"/>
</dbReference>
<comment type="similarity">
    <text evidence="1">Belongs to the UPF0161 family.</text>
</comment>
<keyword evidence="1" id="KW-1003">Cell membrane</keyword>
<dbReference type="SMART" id="SM01234">
    <property type="entry name" value="Haemolytic"/>
    <property type="match status" value="1"/>
</dbReference>
<dbReference type="Pfam" id="PF01809">
    <property type="entry name" value="YidD"/>
    <property type="match status" value="1"/>
</dbReference>
<comment type="subcellular location">
    <subcellularLocation>
        <location evidence="1">Cell membrane</location>
        <topology evidence="1">Peripheral membrane protein</topology>
        <orientation evidence="1">Cytoplasmic side</orientation>
    </subcellularLocation>
</comment>
<dbReference type="Proteomes" id="UP000824112">
    <property type="component" value="Unassembled WGS sequence"/>
</dbReference>
<dbReference type="InterPro" id="IPR002696">
    <property type="entry name" value="Membr_insert_effic_factor_YidD"/>
</dbReference>
<dbReference type="GO" id="GO:0005886">
    <property type="term" value="C:plasma membrane"/>
    <property type="evidence" value="ECO:0007669"/>
    <property type="project" value="UniProtKB-SubCell"/>
</dbReference>
<gene>
    <name evidence="2" type="primary">yidD</name>
    <name evidence="2" type="ORF">IAB03_05295</name>
</gene>
<keyword evidence="1" id="KW-0472">Membrane</keyword>
<reference evidence="2" key="1">
    <citation type="submission" date="2020-10" db="EMBL/GenBank/DDBJ databases">
        <authorList>
            <person name="Gilroy R."/>
        </authorList>
    </citation>
    <scope>NUCLEOTIDE SEQUENCE</scope>
    <source>
        <strain evidence="2">CHK158-818</strain>
    </source>
</reference>